<gene>
    <name evidence="2" type="ORF">C5N92_02560</name>
</gene>
<name>A0A328BZ37_9PAST</name>
<reference evidence="3" key="1">
    <citation type="submission" date="2018-02" db="EMBL/GenBank/DDBJ databases">
        <title>Glaesserella australis sp. nov., isolated from the lungs of pigs.</title>
        <authorList>
            <person name="Turni C."/>
            <person name="Christensen H."/>
        </authorList>
    </citation>
    <scope>NUCLEOTIDE SEQUENCE [LARGE SCALE GENOMIC DNA]</scope>
    <source>
        <strain evidence="3">HS4635</strain>
    </source>
</reference>
<dbReference type="OrthoDB" id="9816412at2"/>
<protein>
    <submittedName>
        <fullName evidence="2">Uncharacterized protein</fullName>
    </submittedName>
</protein>
<evidence type="ECO:0000313" key="3">
    <source>
        <dbReference type="Proteomes" id="UP000248689"/>
    </source>
</evidence>
<dbReference type="Proteomes" id="UP000248689">
    <property type="component" value="Unassembled WGS sequence"/>
</dbReference>
<dbReference type="EMBL" id="PTPX01000006">
    <property type="protein sequence ID" value="RAL19349.1"/>
    <property type="molecule type" value="Genomic_DNA"/>
</dbReference>
<evidence type="ECO:0000313" key="2">
    <source>
        <dbReference type="EMBL" id="RAL19349.1"/>
    </source>
</evidence>
<organism evidence="2 3">
    <name type="scientific">Glaesserella australis</name>
    <dbReference type="NCBI Taxonomy" id="2094024"/>
    <lineage>
        <taxon>Bacteria</taxon>
        <taxon>Pseudomonadati</taxon>
        <taxon>Pseudomonadota</taxon>
        <taxon>Gammaproteobacteria</taxon>
        <taxon>Pasteurellales</taxon>
        <taxon>Pasteurellaceae</taxon>
        <taxon>Glaesserella</taxon>
    </lineage>
</organism>
<sequence>MAEQEIDELKKEIAKLKKENEDFKNVAKSNSEKEYLFSKRENEYFIDELLSSNKLRPGSKDAALEILNYATEYDLGILQFSEGESLQQKVKDFLNSIPAIELTMQTEKIGGVAHFNKLTKERRGYGILDGEIETPEELDQRIQRCMQLHNISYKEAFQKIIGEENNE</sequence>
<feature type="coiled-coil region" evidence="1">
    <location>
        <begin position="2"/>
        <end position="33"/>
    </location>
</feature>
<proteinExistence type="predicted"/>
<dbReference type="RefSeq" id="WP_111749314.1">
    <property type="nucleotide sequence ID" value="NZ_PTPX01000006.1"/>
</dbReference>
<keyword evidence="1" id="KW-0175">Coiled coil</keyword>
<accession>A0A328BZ37</accession>
<dbReference type="AlphaFoldDB" id="A0A328BZ37"/>
<keyword evidence="3" id="KW-1185">Reference proteome</keyword>
<evidence type="ECO:0000256" key="1">
    <source>
        <dbReference type="SAM" id="Coils"/>
    </source>
</evidence>
<comment type="caution">
    <text evidence="2">The sequence shown here is derived from an EMBL/GenBank/DDBJ whole genome shotgun (WGS) entry which is preliminary data.</text>
</comment>